<dbReference type="Pfam" id="PF02586">
    <property type="entry name" value="SRAP"/>
    <property type="match status" value="1"/>
</dbReference>
<comment type="caution">
    <text evidence="2">The sequence shown here is derived from an EMBL/GenBank/DDBJ whole genome shotgun (WGS) entry which is preliminary data.</text>
</comment>
<dbReference type="EMBL" id="JAAQTL010000001">
    <property type="protein sequence ID" value="NID15368.1"/>
    <property type="molecule type" value="Genomic_DNA"/>
</dbReference>
<evidence type="ECO:0000313" key="2">
    <source>
        <dbReference type="EMBL" id="NID15368.1"/>
    </source>
</evidence>
<keyword evidence="1" id="KW-0175">Coiled coil</keyword>
<dbReference type="SUPFAM" id="SSF143081">
    <property type="entry name" value="BB1717-like"/>
    <property type="match status" value="1"/>
</dbReference>
<reference evidence="2 3" key="1">
    <citation type="journal article" date="2006" name="Int. J. Syst. Evol. Microbiol.">
        <title>Dyella yeojuensis sp. nov., isolated from greenhouse soil in Korea.</title>
        <authorList>
            <person name="Kim B.Y."/>
            <person name="Weon H.Y."/>
            <person name="Lee K.H."/>
            <person name="Seok S.J."/>
            <person name="Kwon S.W."/>
            <person name="Go S.J."/>
            <person name="Stackebrandt E."/>
        </authorList>
    </citation>
    <scope>NUCLEOTIDE SEQUENCE [LARGE SCALE GENOMIC DNA]</scope>
    <source>
        <strain evidence="2 3">DSM 17673</strain>
    </source>
</reference>
<accession>A0A7X5QTX6</accession>
<name>A0A7X5QTX6_9GAMM</name>
<dbReference type="Gene3D" id="3.90.1680.10">
    <property type="entry name" value="SOS response associated peptidase-like"/>
    <property type="match status" value="1"/>
</dbReference>
<gene>
    <name evidence="2" type="ORF">HBF32_07820</name>
</gene>
<dbReference type="Proteomes" id="UP000518878">
    <property type="component" value="Unassembled WGS sequence"/>
</dbReference>
<sequence length="328" mass="36878">MCYSAQILAEFEKYVRYGGDLDLRVFVEMAGWARKKGVWIKGVPKAMRNAFVGSTAPEEQEARAVSLAAYQDAAAVLEQEIAEQSERLARAQVVLAGPKPTKKAENDRRVATNKIAGARAKLDQVTDRAAGEGYARIWPGGVTPVLIRDPATGERRVVPMRYRCRLPGWDDAKEREKPGTYNARMDSLATVWRKLWGYNHGVMVARRFFESVSLHRLQGRALAPGERDMSVEIEFRPEPEQDMLLACLWRYVEPDGDEPGFYSVAAITRNPPPEVEAAGHDRCVIPIKPENLDAWLDPQPGRLADMMAILEDPIDAFYEHEVVQREEA</sequence>
<organism evidence="2 3">
    <name type="scientific">Luteibacter yeojuensis</name>
    <dbReference type="NCBI Taxonomy" id="345309"/>
    <lineage>
        <taxon>Bacteria</taxon>
        <taxon>Pseudomonadati</taxon>
        <taxon>Pseudomonadota</taxon>
        <taxon>Gammaproteobacteria</taxon>
        <taxon>Lysobacterales</taxon>
        <taxon>Rhodanobacteraceae</taxon>
        <taxon>Luteibacter</taxon>
    </lineage>
</organism>
<dbReference type="GO" id="GO:0106300">
    <property type="term" value="P:protein-DNA covalent cross-linking repair"/>
    <property type="evidence" value="ECO:0007669"/>
    <property type="project" value="InterPro"/>
</dbReference>
<dbReference type="InterPro" id="IPR003738">
    <property type="entry name" value="SRAP"/>
</dbReference>
<feature type="coiled-coil region" evidence="1">
    <location>
        <begin position="67"/>
        <end position="94"/>
    </location>
</feature>
<proteinExistence type="predicted"/>
<dbReference type="InterPro" id="IPR036590">
    <property type="entry name" value="SRAP-like"/>
</dbReference>
<keyword evidence="3" id="KW-1185">Reference proteome</keyword>
<evidence type="ECO:0000256" key="1">
    <source>
        <dbReference type="SAM" id="Coils"/>
    </source>
</evidence>
<dbReference type="GO" id="GO:0003697">
    <property type="term" value="F:single-stranded DNA binding"/>
    <property type="evidence" value="ECO:0007669"/>
    <property type="project" value="InterPro"/>
</dbReference>
<evidence type="ECO:0000313" key="3">
    <source>
        <dbReference type="Proteomes" id="UP000518878"/>
    </source>
</evidence>
<dbReference type="AlphaFoldDB" id="A0A7X5QTX6"/>
<protein>
    <submittedName>
        <fullName evidence="2">SOS response-associated peptidase</fullName>
    </submittedName>
</protein>